<proteinExistence type="inferred from homology"/>
<dbReference type="Pfam" id="PF00232">
    <property type="entry name" value="Glyco_hydro_1"/>
    <property type="match status" value="1"/>
</dbReference>
<dbReference type="RefSeq" id="WP_045927629.1">
    <property type="nucleotide sequence ID" value="NZ_CP029477.1"/>
</dbReference>
<dbReference type="Proteomes" id="UP000246036">
    <property type="component" value="Chromosome"/>
</dbReference>
<dbReference type="PANTHER" id="PTHR10353:SF36">
    <property type="entry name" value="LP05116P"/>
    <property type="match status" value="1"/>
</dbReference>
<dbReference type="SUPFAM" id="SSF51445">
    <property type="entry name" value="(Trans)glycosidases"/>
    <property type="match status" value="1"/>
</dbReference>
<evidence type="ECO:0000313" key="5">
    <source>
        <dbReference type="EMBL" id="AWM74844.1"/>
    </source>
</evidence>
<evidence type="ECO:0000313" key="7">
    <source>
        <dbReference type="Proteomes" id="UP000033533"/>
    </source>
</evidence>
<keyword evidence="8" id="KW-1185">Reference proteome</keyword>
<dbReference type="PROSITE" id="PS00653">
    <property type="entry name" value="GLYCOSYL_HYDROL_F1_2"/>
    <property type="match status" value="1"/>
</dbReference>
<gene>
    <name evidence="5" type="ORF">DKL58_02020</name>
    <name evidence="6" type="ORF">JF76_04300</name>
</gene>
<dbReference type="Proteomes" id="UP000033533">
    <property type="component" value="Unassembled WGS sequence"/>
</dbReference>
<dbReference type="STRING" id="1218493.JF76_04300"/>
<dbReference type="GO" id="GO:0005829">
    <property type="term" value="C:cytosol"/>
    <property type="evidence" value="ECO:0007669"/>
    <property type="project" value="TreeGrafter"/>
</dbReference>
<dbReference type="OrthoDB" id="9765195at2"/>
<name>A0A0F4LIG2_9LACO</name>
<dbReference type="PANTHER" id="PTHR10353">
    <property type="entry name" value="GLYCOSYL HYDROLASE"/>
    <property type="match status" value="1"/>
</dbReference>
<dbReference type="GO" id="GO:0016052">
    <property type="term" value="P:carbohydrate catabolic process"/>
    <property type="evidence" value="ECO:0007669"/>
    <property type="project" value="TreeGrafter"/>
</dbReference>
<evidence type="ECO:0000256" key="3">
    <source>
        <dbReference type="ARBA" id="ARBA00023295"/>
    </source>
</evidence>
<accession>A0A0F4LIG2</accession>
<dbReference type="AlphaFoldDB" id="A0A0F4LIG2"/>
<dbReference type="HOGENOM" id="CLU_001859_0_1_9"/>
<dbReference type="PATRIC" id="fig|1218493.3.peg.458"/>
<evidence type="ECO:0000313" key="6">
    <source>
        <dbReference type="EMBL" id="KJY58113.1"/>
    </source>
</evidence>
<dbReference type="InterPro" id="IPR033132">
    <property type="entry name" value="GH_1_N_CS"/>
</dbReference>
<keyword evidence="3" id="KW-0326">Glycosidase</keyword>
<organism evidence="6 7">
    <name type="scientific">Lactobacillus kullabergensis</name>
    <dbReference type="NCBI Taxonomy" id="1218493"/>
    <lineage>
        <taxon>Bacteria</taxon>
        <taxon>Bacillati</taxon>
        <taxon>Bacillota</taxon>
        <taxon>Bacilli</taxon>
        <taxon>Lactobacillales</taxon>
        <taxon>Lactobacillaceae</taxon>
        <taxon>Lactobacillus</taxon>
    </lineage>
</organism>
<dbReference type="PRINTS" id="PR00131">
    <property type="entry name" value="GLHYDRLASE1"/>
</dbReference>
<protein>
    <submittedName>
        <fullName evidence="5">Glycoside hydrolase family 1 protein</fullName>
    </submittedName>
    <submittedName>
        <fullName evidence="6">Glycosyl hydrolase, family 1</fullName>
    </submittedName>
</protein>
<dbReference type="EMBL" id="JXBY01000011">
    <property type="protein sequence ID" value="KJY58113.1"/>
    <property type="molecule type" value="Genomic_DNA"/>
</dbReference>
<reference evidence="6 7" key="1">
    <citation type="submission" date="2014-12" db="EMBL/GenBank/DDBJ databases">
        <title>Comparative genomics of the lactic acid bacteria isolated from the honey bee gut.</title>
        <authorList>
            <person name="Ellegaard K.M."/>
            <person name="Tamarit D."/>
            <person name="Javelind E."/>
            <person name="Olofsson T."/>
            <person name="Andersson S.G."/>
            <person name="Vasquez A."/>
        </authorList>
    </citation>
    <scope>NUCLEOTIDE SEQUENCE [LARGE SCALE GENOMIC DNA]</scope>
    <source>
        <strain evidence="6 7">Biut2</strain>
    </source>
</reference>
<evidence type="ECO:0000256" key="2">
    <source>
        <dbReference type="ARBA" id="ARBA00022801"/>
    </source>
</evidence>
<dbReference type="KEGG" id="lkl:DKL58_02020"/>
<dbReference type="GO" id="GO:0008422">
    <property type="term" value="F:beta-glucosidase activity"/>
    <property type="evidence" value="ECO:0007669"/>
    <property type="project" value="TreeGrafter"/>
</dbReference>
<evidence type="ECO:0000313" key="8">
    <source>
        <dbReference type="Proteomes" id="UP000246036"/>
    </source>
</evidence>
<reference evidence="5 8" key="2">
    <citation type="submission" date="2018-05" db="EMBL/GenBank/DDBJ databases">
        <title>Reference genomes for bee gut microbiota database.</title>
        <authorList>
            <person name="Ellegaard K.M."/>
        </authorList>
    </citation>
    <scope>NUCLEOTIDE SEQUENCE [LARGE SCALE GENOMIC DNA]</scope>
    <source>
        <strain evidence="5 8">ESL0186</strain>
    </source>
</reference>
<evidence type="ECO:0000256" key="1">
    <source>
        <dbReference type="ARBA" id="ARBA00010838"/>
    </source>
</evidence>
<dbReference type="InterPro" id="IPR017853">
    <property type="entry name" value="GH"/>
</dbReference>
<keyword evidence="2 6" id="KW-0378">Hydrolase</keyword>
<dbReference type="Gene3D" id="3.20.20.80">
    <property type="entry name" value="Glycosidases"/>
    <property type="match status" value="1"/>
</dbReference>
<dbReference type="EMBL" id="CP029477">
    <property type="protein sequence ID" value="AWM74844.1"/>
    <property type="molecule type" value="Genomic_DNA"/>
</dbReference>
<comment type="similarity">
    <text evidence="1 4">Belongs to the glycosyl hydrolase 1 family.</text>
</comment>
<sequence>MRKFSEVFKDKDFLWGSGTAAYQCEGAWDQEKKGLGEWDYFNHKSNLNINHVNGDVSADFFHKYKEYIDLLAADHQNTFRFSIAWDRIIPNGVGEVNQEGIEFYNRVINYCIEKGLEPNVSLFHYDLPYELAIQGGWLNRKLTDYFASYAEVCFKNFGDRVKIWCTINEPRYYSYCVNIVGNYPPNRKLDFQSYFQYQYNLMLASAKAVRIFHDLKIDGIIGIVHDNGNVEIDPTTKNIKKVHLFGDFFYNRQILCPALLGKMPEETEKVINDFNCMLYKKEIDQKIFAEGKGDYLGLNLYNRQYLTDGTDKETKVFHNNKGCKSKITEGIRIKNVFETSFDPNVKRNKWGREELPRVMYTALKEIQQSYNPNLILITENGHGGYETADSKGFVKDDKRIELTSKFLHYLLKAKSEGVKVHGYYHWSAMDLYSWINGYDKRYGLIRVDFKNNLALTPKKSYYWYRDFIDQYFSGALKNG</sequence>
<evidence type="ECO:0000256" key="4">
    <source>
        <dbReference type="RuleBase" id="RU003690"/>
    </source>
</evidence>
<dbReference type="InterPro" id="IPR001360">
    <property type="entry name" value="Glyco_hydro_1"/>
</dbReference>